<sequence>MGCFQLLEPAKISMTTDNQTEYVAALTDLHRGLDHKGPGDSDFSLKILSNLSILPLKPRIADLGCGSGASALLLAQYYQSPVMAVDSSSVFIDELKTRAKQLGLEHLIIPIHGDMAKLDWSVGSVDLLWSEGAAYNLGFEQALKIWRPLVSNNGIAVISEMSWFTDELPEPLALSQVEGAVAYWQNAYHTMGNEFENIVRANRSGFKVLSTQRLPSQVWWLNYYQPLRERIGQLEISPSSSSVIRETEEEMKLFEKFSNFYGYTFYVLQAA</sequence>
<dbReference type="Pfam" id="PF13649">
    <property type="entry name" value="Methyltransf_25"/>
    <property type="match status" value="1"/>
</dbReference>
<dbReference type="InterPro" id="IPR041698">
    <property type="entry name" value="Methyltransf_25"/>
</dbReference>
<dbReference type="SUPFAM" id="SSF53335">
    <property type="entry name" value="S-adenosyl-L-methionine-dependent methyltransferases"/>
    <property type="match status" value="1"/>
</dbReference>
<dbReference type="Gene3D" id="3.40.50.150">
    <property type="entry name" value="Vaccinia Virus protein VP39"/>
    <property type="match status" value="1"/>
</dbReference>
<keyword evidence="2" id="KW-0808">Transferase</keyword>
<evidence type="ECO:0000259" key="1">
    <source>
        <dbReference type="Pfam" id="PF13649"/>
    </source>
</evidence>
<dbReference type="GO" id="GO:0032259">
    <property type="term" value="P:methylation"/>
    <property type="evidence" value="ECO:0007669"/>
    <property type="project" value="UniProtKB-KW"/>
</dbReference>
<keyword evidence="2" id="KW-0489">Methyltransferase</keyword>
<feature type="domain" description="Methyltransferase" evidence="1">
    <location>
        <begin position="60"/>
        <end position="143"/>
    </location>
</feature>
<organism evidence="2 3">
    <name type="scientific">Microcystis aeruginosa Ma_MB_S_20031200_S102</name>
    <dbReference type="NCBI Taxonomy" id="2486254"/>
    <lineage>
        <taxon>Bacteria</taxon>
        <taxon>Bacillati</taxon>
        <taxon>Cyanobacteriota</taxon>
        <taxon>Cyanophyceae</taxon>
        <taxon>Oscillatoriophycideae</taxon>
        <taxon>Chroococcales</taxon>
        <taxon>Microcystaceae</taxon>
        <taxon>Microcystis</taxon>
    </lineage>
</organism>
<evidence type="ECO:0000313" key="3">
    <source>
        <dbReference type="Proteomes" id="UP000317708"/>
    </source>
</evidence>
<reference evidence="2 3" key="1">
    <citation type="submission" date="2019-01" db="EMBL/GenBank/DDBJ databases">
        <title>Coherence of Microcystis species and biogeography revealed through population genomics.</title>
        <authorList>
            <person name="Perez-Carrascal O.M."/>
            <person name="Terrat Y."/>
            <person name="Giani A."/>
            <person name="Fortin N."/>
            <person name="Tromas N."/>
            <person name="Shapiro B.J."/>
        </authorList>
    </citation>
    <scope>NUCLEOTIDE SEQUENCE [LARGE SCALE GENOMIC DNA]</scope>
    <source>
        <strain evidence="2">Ma_MB_S_20031200_S102</strain>
    </source>
</reference>
<proteinExistence type="predicted"/>
<dbReference type="CDD" id="cd02440">
    <property type="entry name" value="AdoMet_MTases"/>
    <property type="match status" value="1"/>
</dbReference>
<dbReference type="AlphaFoldDB" id="A0A552EUB8"/>
<dbReference type="InterPro" id="IPR029063">
    <property type="entry name" value="SAM-dependent_MTases_sf"/>
</dbReference>
<protein>
    <submittedName>
        <fullName evidence="2">Class I SAM-dependent methyltransferase</fullName>
    </submittedName>
</protein>
<dbReference type="GO" id="GO:0008168">
    <property type="term" value="F:methyltransferase activity"/>
    <property type="evidence" value="ECO:0007669"/>
    <property type="project" value="UniProtKB-KW"/>
</dbReference>
<evidence type="ECO:0000313" key="2">
    <source>
        <dbReference type="EMBL" id="TRU38057.1"/>
    </source>
</evidence>
<dbReference type="EMBL" id="SFBI01000084">
    <property type="protein sequence ID" value="TRU38057.1"/>
    <property type="molecule type" value="Genomic_DNA"/>
</dbReference>
<dbReference type="Proteomes" id="UP000317708">
    <property type="component" value="Unassembled WGS sequence"/>
</dbReference>
<gene>
    <name evidence="2" type="ORF">EWV92_09040</name>
</gene>
<comment type="caution">
    <text evidence="2">The sequence shown here is derived from an EMBL/GenBank/DDBJ whole genome shotgun (WGS) entry which is preliminary data.</text>
</comment>
<accession>A0A552EUB8</accession>
<name>A0A552EUB8_MICAE</name>